<evidence type="ECO:0000313" key="3">
    <source>
        <dbReference type="Proteomes" id="UP000433483"/>
    </source>
</evidence>
<evidence type="ECO:0000313" key="4">
    <source>
        <dbReference type="Proteomes" id="UP000437068"/>
    </source>
</evidence>
<keyword evidence="3" id="KW-1185">Reference proteome</keyword>
<evidence type="ECO:0000313" key="1">
    <source>
        <dbReference type="EMBL" id="KAE9167038.1"/>
    </source>
</evidence>
<dbReference type="OrthoDB" id="124985at2759"/>
<dbReference type="EMBL" id="QXGE01004351">
    <property type="protein sequence ID" value="KAE9270952.1"/>
    <property type="molecule type" value="Genomic_DNA"/>
</dbReference>
<name>A0A6A3VJR3_9STRA</name>
<organism evidence="1 3">
    <name type="scientific">Phytophthora fragariae</name>
    <dbReference type="NCBI Taxonomy" id="53985"/>
    <lineage>
        <taxon>Eukaryota</taxon>
        <taxon>Sar</taxon>
        <taxon>Stramenopiles</taxon>
        <taxon>Oomycota</taxon>
        <taxon>Peronosporomycetes</taxon>
        <taxon>Peronosporales</taxon>
        <taxon>Peronosporaceae</taxon>
        <taxon>Phytophthora</taxon>
    </lineage>
</organism>
<dbReference type="AlphaFoldDB" id="A0A6A3VJR3"/>
<accession>A0A6A3VJR3</accession>
<reference evidence="3 4" key="1">
    <citation type="submission" date="2018-08" db="EMBL/GenBank/DDBJ databases">
        <title>Genomic investigation of the strawberry pathogen Phytophthora fragariae indicates pathogenicity is determined by transcriptional variation in three key races.</title>
        <authorList>
            <person name="Adams T.M."/>
            <person name="Armitage A.D."/>
            <person name="Sobczyk M.K."/>
            <person name="Bates H.J."/>
            <person name="Dunwell J.M."/>
            <person name="Nellist C.F."/>
            <person name="Harrison R.J."/>
        </authorList>
    </citation>
    <scope>NUCLEOTIDE SEQUENCE [LARGE SCALE GENOMIC DNA]</scope>
    <source>
        <strain evidence="2 4">A4</strain>
        <strain evidence="1 3">NOV-27</strain>
    </source>
</reference>
<sequence length="267" mass="29900">MKCLWRGKLTICTQTNLASVYQTDDHLTSAIDAPNKALKACHKQYCWLMASEGLKPLCIRNGLRMKFGIRSEEMPALSTVQNFVNNYMKTSLDSHDRVDDITEMVRAKIDPSWTNDDNEPVTFTWNYDMDGNAIPGNGTDQVPFIVGVTTKGLLRRLDRAPQSFIFRSDATYKLSKKGYSVLVIGISDCCRTFHLVAFCIISQVTENVYTAALAAFNRLYVTVIGKRVQLANVMGDADDGQRVKAIPDVTAATIRCDIYNMHFSTSK</sequence>
<protein>
    <recommendedName>
        <fullName evidence="5">MULE transposase domain-containing protein</fullName>
    </recommendedName>
</protein>
<evidence type="ECO:0000313" key="2">
    <source>
        <dbReference type="EMBL" id="KAE9270952.1"/>
    </source>
</evidence>
<dbReference type="Proteomes" id="UP000437068">
    <property type="component" value="Unassembled WGS sequence"/>
</dbReference>
<proteinExistence type="predicted"/>
<dbReference type="Proteomes" id="UP000433483">
    <property type="component" value="Unassembled WGS sequence"/>
</dbReference>
<evidence type="ECO:0008006" key="5">
    <source>
        <dbReference type="Google" id="ProtNLM"/>
    </source>
</evidence>
<gene>
    <name evidence="2" type="ORF">PF001_g28595</name>
    <name evidence="1" type="ORF">PF005_g28944</name>
</gene>
<dbReference type="EMBL" id="QXGB01004226">
    <property type="protein sequence ID" value="KAE9167038.1"/>
    <property type="molecule type" value="Genomic_DNA"/>
</dbReference>
<comment type="caution">
    <text evidence="1">The sequence shown here is derived from an EMBL/GenBank/DDBJ whole genome shotgun (WGS) entry which is preliminary data.</text>
</comment>